<dbReference type="RefSeq" id="WP_207545087.1">
    <property type="nucleotide sequence ID" value="NZ_FOYM01000001.1"/>
</dbReference>
<evidence type="ECO:0000256" key="2">
    <source>
        <dbReference type="ARBA" id="ARBA00022723"/>
    </source>
</evidence>
<organism evidence="6 7">
    <name type="scientific">Desulfoscipio geothermicus DSM 3669</name>
    <dbReference type="NCBI Taxonomy" id="1121426"/>
    <lineage>
        <taxon>Bacteria</taxon>
        <taxon>Bacillati</taxon>
        <taxon>Bacillota</taxon>
        <taxon>Clostridia</taxon>
        <taxon>Eubacteriales</taxon>
        <taxon>Desulfallaceae</taxon>
        <taxon>Desulfoscipio</taxon>
    </lineage>
</organism>
<dbReference type="AlphaFoldDB" id="A0A1I6CQN6"/>
<dbReference type="GO" id="GO:0051536">
    <property type="term" value="F:iron-sulfur cluster binding"/>
    <property type="evidence" value="ECO:0007669"/>
    <property type="project" value="UniProtKB-KW"/>
</dbReference>
<dbReference type="STRING" id="39060.SAMN05660706_101196"/>
<dbReference type="InterPro" id="IPR008275">
    <property type="entry name" value="CoA_E_activase_dom"/>
</dbReference>
<comment type="cofactor">
    <cofactor evidence="1">
        <name>[4Fe-4S] cluster</name>
        <dbReference type="ChEBI" id="CHEBI:49883"/>
    </cofactor>
</comment>
<name>A0A1I6CQN6_9FIRM</name>
<evidence type="ECO:0000256" key="4">
    <source>
        <dbReference type="ARBA" id="ARBA00023014"/>
    </source>
</evidence>
<dbReference type="InterPro" id="IPR051805">
    <property type="entry name" value="Dehydratase_Activator_Redct"/>
</dbReference>
<evidence type="ECO:0000313" key="6">
    <source>
        <dbReference type="EMBL" id="SFQ95450.1"/>
    </source>
</evidence>
<reference evidence="7" key="1">
    <citation type="submission" date="2016-10" db="EMBL/GenBank/DDBJ databases">
        <authorList>
            <person name="Varghese N."/>
            <person name="Submissions S."/>
        </authorList>
    </citation>
    <scope>NUCLEOTIDE SEQUENCE [LARGE SCALE GENOMIC DNA]</scope>
    <source>
        <strain evidence="7">DSM 3669</strain>
    </source>
</reference>
<proteinExistence type="predicted"/>
<keyword evidence="2" id="KW-0479">Metal-binding</keyword>
<dbReference type="InterPro" id="IPR043129">
    <property type="entry name" value="ATPase_NBD"/>
</dbReference>
<keyword evidence="3" id="KW-0408">Iron</keyword>
<accession>A0A1I6CQN6</accession>
<dbReference type="InterPro" id="IPR002731">
    <property type="entry name" value="ATPase_BadF"/>
</dbReference>
<dbReference type="SUPFAM" id="SSF53067">
    <property type="entry name" value="Actin-like ATPase domain"/>
    <property type="match status" value="1"/>
</dbReference>
<protein>
    <submittedName>
        <fullName evidence="6">CoA-substrate-specific enzyme activase, putative</fullName>
    </submittedName>
</protein>
<dbReference type="NCBIfam" id="TIGR00241">
    <property type="entry name" value="CoA_E_activ"/>
    <property type="match status" value="1"/>
</dbReference>
<evidence type="ECO:0000313" key="7">
    <source>
        <dbReference type="Proteomes" id="UP000199584"/>
    </source>
</evidence>
<evidence type="ECO:0000259" key="5">
    <source>
        <dbReference type="Pfam" id="PF01869"/>
    </source>
</evidence>
<dbReference type="EMBL" id="FOYM01000001">
    <property type="protein sequence ID" value="SFQ95450.1"/>
    <property type="molecule type" value="Genomic_DNA"/>
</dbReference>
<keyword evidence="4" id="KW-0411">Iron-sulfur</keyword>
<dbReference type="Proteomes" id="UP000199584">
    <property type="component" value="Unassembled WGS sequence"/>
</dbReference>
<dbReference type="PANTHER" id="PTHR32329">
    <property type="entry name" value="BIFUNCTIONAL PROTEIN [INCLUDES 2-HYDROXYACYL-COA DEHYDRATASE (N-TER) AND ITS ACTIVATOR DOMAIN (C_TERM)-RELATED"/>
    <property type="match status" value="1"/>
</dbReference>
<evidence type="ECO:0000256" key="3">
    <source>
        <dbReference type="ARBA" id="ARBA00023004"/>
    </source>
</evidence>
<dbReference type="CDD" id="cd24036">
    <property type="entry name" value="ASKHA_NBD_BcrAD_BadFG_HgdC_HadI"/>
    <property type="match status" value="1"/>
</dbReference>
<dbReference type="Gene3D" id="3.30.420.40">
    <property type="match status" value="2"/>
</dbReference>
<dbReference type="Pfam" id="PF01869">
    <property type="entry name" value="BcrAD_BadFG"/>
    <property type="match status" value="1"/>
</dbReference>
<dbReference type="PANTHER" id="PTHR32329:SF2">
    <property type="entry name" value="BIFUNCTIONAL PROTEIN [INCLUDES 2-HYDROXYACYL-COA DEHYDRATASE (N-TER) AND ITS ACTIVATOR DOMAIN (C_TERM)"/>
    <property type="match status" value="1"/>
</dbReference>
<feature type="domain" description="ATPase BadF/BadG/BcrA/BcrD type" evidence="5">
    <location>
        <begin position="5"/>
        <end position="251"/>
    </location>
</feature>
<keyword evidence="7" id="KW-1185">Reference proteome</keyword>
<dbReference type="GO" id="GO:0046872">
    <property type="term" value="F:metal ion binding"/>
    <property type="evidence" value="ECO:0007669"/>
    <property type="project" value="UniProtKB-KW"/>
</dbReference>
<gene>
    <name evidence="6" type="ORF">SAMN05660706_101196</name>
</gene>
<sequence length="282" mass="30692">MIFAGIDIGSTITKVVIKQEEEIRAIIIQPTGAEHRRLAHEVIKKALNNADVTFDQIDFIVATGYGRINVPFADAQVSEITCHMRGVSWLFPNVRTVIDIGGQDCKGIKVVNGKIRNFIMNDKCAAGTGRFLEVISETLGLKLEDIGEISLRSNDPAGISKTCTIFAEQEILLRLSEGVSIEDILAGLHKALAGRIYSMVGKIKIEKDVVITGGGAKNIGLCKYLEKRIGFSMLTPPEPLITGALGASIIAQEMVTKAGEEKLAHIKKERKLEAVTFFDEAD</sequence>
<evidence type="ECO:0000256" key="1">
    <source>
        <dbReference type="ARBA" id="ARBA00001966"/>
    </source>
</evidence>